<gene>
    <name evidence="7" type="ORF">JOE42_001321</name>
</gene>
<dbReference type="SUPFAM" id="SSF55811">
    <property type="entry name" value="Nudix"/>
    <property type="match status" value="1"/>
</dbReference>
<evidence type="ECO:0000256" key="5">
    <source>
        <dbReference type="ARBA" id="ARBA00022842"/>
    </source>
</evidence>
<dbReference type="InterPro" id="IPR000086">
    <property type="entry name" value="NUDIX_hydrolase_dom"/>
</dbReference>
<dbReference type="EMBL" id="JAFBBK010000001">
    <property type="protein sequence ID" value="MBM7414588.1"/>
    <property type="molecule type" value="Genomic_DNA"/>
</dbReference>
<evidence type="ECO:0000313" key="7">
    <source>
        <dbReference type="EMBL" id="MBM7414588.1"/>
    </source>
</evidence>
<dbReference type="Gene3D" id="3.90.79.10">
    <property type="entry name" value="Nucleoside Triphosphate Pyrophosphohydrolase"/>
    <property type="match status" value="1"/>
</dbReference>
<evidence type="ECO:0000256" key="3">
    <source>
        <dbReference type="ARBA" id="ARBA00022723"/>
    </source>
</evidence>
<keyword evidence="4" id="KW-0378">Hydrolase</keyword>
<dbReference type="PANTHER" id="PTHR10885:SF0">
    <property type="entry name" value="ISOPENTENYL-DIPHOSPHATE DELTA-ISOMERASE"/>
    <property type="match status" value="1"/>
</dbReference>
<dbReference type="InterPro" id="IPR024195">
    <property type="entry name" value="NUDIX_hydrolase_YfcD_pred"/>
</dbReference>
<comment type="caution">
    <text evidence="7">The sequence shown here is derived from an EMBL/GenBank/DDBJ whole genome shotgun (WGS) entry which is preliminary data.</text>
</comment>
<keyword evidence="8" id="KW-1185">Reference proteome</keyword>
<evidence type="ECO:0000313" key="8">
    <source>
        <dbReference type="Proteomes" id="UP000703038"/>
    </source>
</evidence>
<accession>A0ABS2KRS3</accession>
<dbReference type="PANTHER" id="PTHR10885">
    <property type="entry name" value="ISOPENTENYL-DIPHOSPHATE DELTA-ISOMERASE"/>
    <property type="match status" value="1"/>
</dbReference>
<evidence type="ECO:0000256" key="1">
    <source>
        <dbReference type="ARBA" id="ARBA00001946"/>
    </source>
</evidence>
<organism evidence="7 8">
    <name type="scientific">Rhodococcoides corynebacterioides</name>
    <dbReference type="NCBI Taxonomy" id="53972"/>
    <lineage>
        <taxon>Bacteria</taxon>
        <taxon>Bacillati</taxon>
        <taxon>Actinomycetota</taxon>
        <taxon>Actinomycetes</taxon>
        <taxon>Mycobacteriales</taxon>
        <taxon>Nocardiaceae</taxon>
        <taxon>Rhodococcoides</taxon>
    </lineage>
</organism>
<feature type="domain" description="Nudix hydrolase" evidence="6">
    <location>
        <begin position="30"/>
        <end position="163"/>
    </location>
</feature>
<evidence type="ECO:0000256" key="2">
    <source>
        <dbReference type="ARBA" id="ARBA00005582"/>
    </source>
</evidence>
<evidence type="ECO:0000256" key="4">
    <source>
        <dbReference type="ARBA" id="ARBA00022801"/>
    </source>
</evidence>
<reference evidence="7 8" key="1">
    <citation type="submission" date="2021-01" db="EMBL/GenBank/DDBJ databases">
        <title>Genomics of switchgrass bacterial isolates.</title>
        <authorList>
            <person name="Shade A."/>
        </authorList>
    </citation>
    <scope>NUCLEOTIDE SEQUENCE [LARGE SCALE GENOMIC DNA]</scope>
    <source>
        <strain evidence="7 8">PvP111</strain>
    </source>
</reference>
<sequence>MPDDEIVAVYDEHGHVVGAAPRTEVYERGLWHASAGVLVRSTDGSRVYVHRRTTTKSVFAGMHDVLAGGVVDAGEDPRQTASRELTEELGVVADVTGDPVIGRWTGRSGAATVRCHLFAYEVRHDGPMHHQPSEIADGWWWSDVEVLAHLDDPAWPFVPDTRVIVSALLQVGGQRY</sequence>
<protein>
    <submittedName>
        <fullName evidence="7">8-oxo-dGTP pyrophosphatase MutT (NUDIX family)</fullName>
    </submittedName>
</protein>
<keyword evidence="3" id="KW-0479">Metal-binding</keyword>
<evidence type="ECO:0000259" key="6">
    <source>
        <dbReference type="PROSITE" id="PS51462"/>
    </source>
</evidence>
<comment type="similarity">
    <text evidence="2">Belongs to the Nudix hydrolase family.</text>
</comment>
<dbReference type="InterPro" id="IPR020084">
    <property type="entry name" value="NUDIX_hydrolase_CS"/>
</dbReference>
<dbReference type="Proteomes" id="UP000703038">
    <property type="component" value="Unassembled WGS sequence"/>
</dbReference>
<comment type="cofactor">
    <cofactor evidence="1">
        <name>Mg(2+)</name>
        <dbReference type="ChEBI" id="CHEBI:18420"/>
    </cofactor>
</comment>
<dbReference type="Pfam" id="PF00293">
    <property type="entry name" value="NUDIX"/>
    <property type="match status" value="1"/>
</dbReference>
<dbReference type="InterPro" id="IPR015797">
    <property type="entry name" value="NUDIX_hydrolase-like_dom_sf"/>
</dbReference>
<proteinExistence type="inferred from homology"/>
<keyword evidence="5" id="KW-0460">Magnesium</keyword>
<dbReference type="PIRSF" id="PIRSF017340">
    <property type="entry name" value="Nudix_hydro"/>
    <property type="match status" value="1"/>
</dbReference>
<dbReference type="RefSeq" id="WP_204867429.1">
    <property type="nucleotide sequence ID" value="NZ_JAFBBK010000001.1"/>
</dbReference>
<dbReference type="PROSITE" id="PS51462">
    <property type="entry name" value="NUDIX"/>
    <property type="match status" value="1"/>
</dbReference>
<dbReference type="PROSITE" id="PS00893">
    <property type="entry name" value="NUDIX_BOX"/>
    <property type="match status" value="1"/>
</dbReference>
<name>A0ABS2KRS3_9NOCA</name>